<dbReference type="Gene3D" id="3.10.310.20">
    <property type="entry name" value="DHHA2 domain"/>
    <property type="match status" value="1"/>
</dbReference>
<comment type="caution">
    <text evidence="10">The sequence shown here is derived from an EMBL/GenBank/DDBJ whole genome shotgun (WGS) entry which is preliminary data.</text>
</comment>
<organism evidence="10 11">
    <name type="scientific">Parvimonas parva</name>
    <dbReference type="NCBI Taxonomy" id="2769485"/>
    <lineage>
        <taxon>Bacteria</taxon>
        <taxon>Bacillati</taxon>
        <taxon>Bacillota</taxon>
        <taxon>Tissierellia</taxon>
        <taxon>Tissierellales</taxon>
        <taxon>Peptoniphilaceae</taxon>
        <taxon>Parvimonas</taxon>
    </lineage>
</organism>
<evidence type="ECO:0000256" key="2">
    <source>
        <dbReference type="ARBA" id="ARBA00012146"/>
    </source>
</evidence>
<evidence type="ECO:0000313" key="10">
    <source>
        <dbReference type="EMBL" id="MBK1467830.1"/>
    </source>
</evidence>
<sequence>MDKKENVFIIGHRNPDTDSICSAISYAYLKNKIENSNYIPMRAGEINEETSFVLKHFNCKVPDLITDVGTQVKDLEISSVDGISENISLKKAWNIMEDKFKATLVVTDKDNKLDGIITLEDIATSYMNIYESNTLATARTPYENVIETINGTLITGDVNQIIEKGKVFIATANPDLMEEYIEKYDVVITGNRYESQLCAIEMGASCIIICEGAKVSKTITNLAKDRNCLIITTNFDTFTVARLIHQSIPVSFFKQKKNLITFKLDDFTNNIKDIITKNRRRDFPILKDDGTYIGMISRRNLISPKRKKVIIVDHNEVSQAVKNIEEAEILEIIDHHRIGTLETVAPAYFRNQPVGCTSTIIYQMFVENNVEIPREIAGLMCSAIISDTLLFRSPTCTALDEQTAKKLAEISKINLEEYAFNMFRAGSDLTQKSAEEISKQDFKKFTIQDVSFGVGQINSMNYDEEKVISEKLSEYLQKFRKEQNLDMIFFMITNILDKNTRLIYFGKDSKELVEKSFNVEAGESSCILKNVVSRKKQLIPQFAITLQGE</sequence>
<dbReference type="GO" id="GO:0004427">
    <property type="term" value="F:inorganic diphosphate phosphatase activity"/>
    <property type="evidence" value="ECO:0007669"/>
    <property type="project" value="UniProtKB-EC"/>
</dbReference>
<evidence type="ECO:0000313" key="11">
    <source>
        <dbReference type="Proteomes" id="UP000823123"/>
    </source>
</evidence>
<evidence type="ECO:0000256" key="4">
    <source>
        <dbReference type="ARBA" id="ARBA00022801"/>
    </source>
</evidence>
<dbReference type="EMBL" id="JACVDA010000002">
    <property type="protein sequence ID" value="MBK1467830.1"/>
    <property type="molecule type" value="Genomic_DNA"/>
</dbReference>
<dbReference type="RefSeq" id="WP_201274943.1">
    <property type="nucleotide sequence ID" value="NZ_JACVDA010000002.1"/>
</dbReference>
<keyword evidence="3" id="KW-0479">Metal-binding</keyword>
<dbReference type="SUPFAM" id="SSF54631">
    <property type="entry name" value="CBS-domain pair"/>
    <property type="match status" value="1"/>
</dbReference>
<dbReference type="InterPro" id="IPR038222">
    <property type="entry name" value="DHHA2_dom_sf"/>
</dbReference>
<dbReference type="Gene3D" id="3.90.1640.10">
    <property type="entry name" value="inorganic pyrophosphatase (n-terminal core)"/>
    <property type="match status" value="2"/>
</dbReference>
<dbReference type="EC" id="3.6.1.1" evidence="2"/>
<dbReference type="InterPro" id="IPR001667">
    <property type="entry name" value="DDH_dom"/>
</dbReference>
<dbReference type="PANTHER" id="PTHR12112">
    <property type="entry name" value="BNIP - RELATED"/>
    <property type="match status" value="1"/>
</dbReference>
<evidence type="ECO:0000256" key="1">
    <source>
        <dbReference type="ARBA" id="ARBA00001936"/>
    </source>
</evidence>
<dbReference type="Proteomes" id="UP000823123">
    <property type="component" value="Unassembled WGS sequence"/>
</dbReference>
<dbReference type="NCBIfam" id="NF003877">
    <property type="entry name" value="PRK05427.1"/>
    <property type="match status" value="1"/>
</dbReference>
<feature type="domain" description="CBS" evidence="9">
    <location>
        <begin position="76"/>
        <end position="135"/>
    </location>
</feature>
<dbReference type="SMART" id="SM01131">
    <property type="entry name" value="DHHA2"/>
    <property type="match status" value="1"/>
</dbReference>
<dbReference type="InterPro" id="IPR010766">
    <property type="entry name" value="DRTGG"/>
</dbReference>
<name>A0ABS1C6W6_9FIRM</name>
<keyword evidence="8" id="KW-0129">CBS domain</keyword>
<dbReference type="Pfam" id="PF02833">
    <property type="entry name" value="DHHA2"/>
    <property type="match status" value="1"/>
</dbReference>
<evidence type="ECO:0000256" key="8">
    <source>
        <dbReference type="PROSITE-ProRule" id="PRU00703"/>
    </source>
</evidence>
<comment type="cofactor">
    <cofactor evidence="1">
        <name>Mn(2+)</name>
        <dbReference type="ChEBI" id="CHEBI:29035"/>
    </cofactor>
</comment>
<dbReference type="SUPFAM" id="SSF75138">
    <property type="entry name" value="HprK N-terminal domain-like"/>
    <property type="match status" value="1"/>
</dbReference>
<evidence type="ECO:0000256" key="5">
    <source>
        <dbReference type="ARBA" id="ARBA00023211"/>
    </source>
</evidence>
<dbReference type="Pfam" id="PF07085">
    <property type="entry name" value="DRTGG"/>
    <property type="match status" value="1"/>
</dbReference>
<keyword evidence="5" id="KW-0464">Manganese</keyword>
<dbReference type="PROSITE" id="PS51371">
    <property type="entry name" value="CBS"/>
    <property type="match status" value="1"/>
</dbReference>
<dbReference type="InterPro" id="IPR038763">
    <property type="entry name" value="DHH_sf"/>
</dbReference>
<proteinExistence type="predicted"/>
<dbReference type="InterPro" id="IPR028979">
    <property type="entry name" value="Ser_kin/Pase_Hpr-like_N_sf"/>
</dbReference>
<dbReference type="NCBIfam" id="NF011443">
    <property type="entry name" value="PRK14869.1-5"/>
    <property type="match status" value="1"/>
</dbReference>
<protein>
    <recommendedName>
        <fullName evidence="2">inorganic diphosphatase</fullName>
        <ecNumber evidence="2">3.6.1.1</ecNumber>
    </recommendedName>
    <alternativeName>
        <fullName evidence="6">Pyrophosphate phospho-hydrolase</fullName>
    </alternativeName>
</protein>
<dbReference type="InterPro" id="IPR046342">
    <property type="entry name" value="CBS_dom_sf"/>
</dbReference>
<dbReference type="Gene3D" id="3.40.1390.20">
    <property type="entry name" value="HprK N-terminal domain-like"/>
    <property type="match status" value="1"/>
</dbReference>
<evidence type="ECO:0000259" key="9">
    <source>
        <dbReference type="PROSITE" id="PS51371"/>
    </source>
</evidence>
<dbReference type="InterPro" id="IPR004097">
    <property type="entry name" value="DHHA2"/>
</dbReference>
<dbReference type="InterPro" id="IPR000644">
    <property type="entry name" value="CBS_dom"/>
</dbReference>
<accession>A0ABS1C6W6</accession>
<gene>
    <name evidence="10" type="ORF">IBJ83_00655</name>
</gene>
<reference evidence="10 11" key="1">
    <citation type="submission" date="2020-09" db="EMBL/GenBank/DDBJ databases">
        <title>Parvimonas S3374 sp. nov.</title>
        <authorList>
            <person name="Buhl M."/>
        </authorList>
    </citation>
    <scope>NUCLEOTIDE SEQUENCE [LARGE SCALE GENOMIC DNA]</scope>
    <source>
        <strain evidence="10 11">S3374</strain>
    </source>
</reference>
<keyword evidence="11" id="KW-1185">Reference proteome</keyword>
<evidence type="ECO:0000256" key="3">
    <source>
        <dbReference type="ARBA" id="ARBA00022723"/>
    </source>
</evidence>
<comment type="catalytic activity">
    <reaction evidence="7">
        <text>diphosphate + H2O = 2 phosphate + H(+)</text>
        <dbReference type="Rhea" id="RHEA:24576"/>
        <dbReference type="ChEBI" id="CHEBI:15377"/>
        <dbReference type="ChEBI" id="CHEBI:15378"/>
        <dbReference type="ChEBI" id="CHEBI:33019"/>
        <dbReference type="ChEBI" id="CHEBI:43474"/>
        <dbReference type="EC" id="3.6.1.1"/>
    </reaction>
</comment>
<evidence type="ECO:0000256" key="7">
    <source>
        <dbReference type="ARBA" id="ARBA00047820"/>
    </source>
</evidence>
<dbReference type="Pfam" id="PF01368">
    <property type="entry name" value="DHH"/>
    <property type="match status" value="1"/>
</dbReference>
<dbReference type="NCBIfam" id="NF011442">
    <property type="entry name" value="PRK14869.1-4"/>
    <property type="match status" value="1"/>
</dbReference>
<dbReference type="Pfam" id="PF00571">
    <property type="entry name" value="CBS"/>
    <property type="match status" value="2"/>
</dbReference>
<dbReference type="PANTHER" id="PTHR12112:SF22">
    <property type="entry name" value="MANGANESE-DEPENDENT INORGANIC PYROPHOSPHATASE-RELATED"/>
    <property type="match status" value="1"/>
</dbReference>
<dbReference type="SUPFAM" id="SSF64182">
    <property type="entry name" value="DHH phosphoesterases"/>
    <property type="match status" value="1"/>
</dbReference>
<evidence type="ECO:0000256" key="6">
    <source>
        <dbReference type="ARBA" id="ARBA00032535"/>
    </source>
</evidence>
<keyword evidence="4 10" id="KW-0378">Hydrolase</keyword>